<reference evidence="2" key="1">
    <citation type="journal article" date="2019" name="MBio">
        <title>Virus Genomes from Deep Sea Sediments Expand the Ocean Megavirome and Support Independent Origins of Viral Gigantism.</title>
        <authorList>
            <person name="Backstrom D."/>
            <person name="Yutin N."/>
            <person name="Jorgensen S.L."/>
            <person name="Dharamshi J."/>
            <person name="Homa F."/>
            <person name="Zaremba-Niedwiedzka K."/>
            <person name="Spang A."/>
            <person name="Wolf Y.I."/>
            <person name="Koonin E.V."/>
            <person name="Ettema T.J."/>
        </authorList>
    </citation>
    <scope>NUCLEOTIDE SEQUENCE</scope>
</reference>
<evidence type="ECO:0000256" key="1">
    <source>
        <dbReference type="SAM" id="MobiDB-lite"/>
    </source>
</evidence>
<gene>
    <name evidence="2" type="ORF">LCPAC202_01110</name>
</gene>
<organism evidence="2">
    <name type="scientific">Pithovirus LCPAC202</name>
    <dbReference type="NCBI Taxonomy" id="2506592"/>
    <lineage>
        <taxon>Viruses</taxon>
        <taxon>Pithoviruses</taxon>
    </lineage>
</organism>
<evidence type="ECO:0000313" key="2">
    <source>
        <dbReference type="EMBL" id="QBK91137.1"/>
    </source>
</evidence>
<dbReference type="EMBL" id="MK500512">
    <property type="protein sequence ID" value="QBK91137.1"/>
    <property type="molecule type" value="Genomic_DNA"/>
</dbReference>
<accession>A0A481Z5U2</accession>
<protein>
    <submittedName>
        <fullName evidence="2">Uncharacterized protein</fullName>
    </submittedName>
</protein>
<proteinExistence type="predicted"/>
<feature type="region of interest" description="Disordered" evidence="1">
    <location>
        <begin position="75"/>
        <end position="99"/>
    </location>
</feature>
<name>A0A481Z5U2_9VIRU</name>
<sequence length="260" mass="29534">MEPFRLTSHNPPINLSKIQNKELYIPLYIKDPETDEFEIVSMPVEYDKLIELFYSENRNNITKEDIEIENIFRSSGTKQQRDNNILHKSSKPNPRTLGISLDSNHGLTDSRGNTTNQLDSWNKSPQQNHNYFGHEELDAAATFLAVPPSADLIFQQNNSHLPGNSPVSFHSQNKSSNSIKIGHQSVNITDNIIYSFLKESCLESSSGLVSRNELQTAYQSWSQDRGQPSIAGSILADYLDPLYKTTKIKRKNYYVGLILK</sequence>